<dbReference type="InterPro" id="IPR004821">
    <property type="entry name" value="Cyt_trans-like"/>
</dbReference>
<evidence type="ECO:0000256" key="3">
    <source>
        <dbReference type="ARBA" id="ARBA00022679"/>
    </source>
</evidence>
<dbReference type="NCBIfam" id="TIGR00125">
    <property type="entry name" value="cyt_tran_rel"/>
    <property type="match status" value="1"/>
</dbReference>
<dbReference type="InterPro" id="IPR050385">
    <property type="entry name" value="Archaeal_FAD_synthase"/>
</dbReference>
<comment type="catalytic activity">
    <reaction evidence="10">
        <text>D-glycero-beta-D-manno-heptose 1-phosphate + ATP + H(+) = ADP-D-glycero-beta-D-manno-heptose + diphosphate</text>
        <dbReference type="Rhea" id="RHEA:27465"/>
        <dbReference type="ChEBI" id="CHEBI:15378"/>
        <dbReference type="ChEBI" id="CHEBI:30616"/>
        <dbReference type="ChEBI" id="CHEBI:33019"/>
        <dbReference type="ChEBI" id="CHEBI:59967"/>
        <dbReference type="ChEBI" id="CHEBI:61593"/>
        <dbReference type="EC" id="2.7.7.70"/>
    </reaction>
</comment>
<dbReference type="NCBIfam" id="TIGR02199">
    <property type="entry name" value="rfaE_dom_II"/>
    <property type="match status" value="1"/>
</dbReference>
<dbReference type="EC" id="2.7.7.70" evidence="2"/>
<evidence type="ECO:0000256" key="6">
    <source>
        <dbReference type="ARBA" id="ARBA00022777"/>
    </source>
</evidence>
<evidence type="ECO:0000256" key="4">
    <source>
        <dbReference type="ARBA" id="ARBA00022695"/>
    </source>
</evidence>
<evidence type="ECO:0000256" key="10">
    <source>
        <dbReference type="ARBA" id="ARBA00047428"/>
    </source>
</evidence>
<evidence type="ECO:0000259" key="12">
    <source>
        <dbReference type="Pfam" id="PF01467"/>
    </source>
</evidence>
<dbReference type="SUPFAM" id="SSF53613">
    <property type="entry name" value="Ribokinase-like"/>
    <property type="match status" value="1"/>
</dbReference>
<dbReference type="Gene3D" id="3.40.50.620">
    <property type="entry name" value="HUPs"/>
    <property type="match status" value="1"/>
</dbReference>
<evidence type="ECO:0000256" key="5">
    <source>
        <dbReference type="ARBA" id="ARBA00022741"/>
    </source>
</evidence>
<keyword evidence="8" id="KW-0511">Multifunctional enzyme</keyword>
<evidence type="ECO:0000256" key="1">
    <source>
        <dbReference type="ARBA" id="ARBA00004713"/>
    </source>
</evidence>
<accession>A0ABN3C0Y3</accession>
<dbReference type="Proteomes" id="UP001500432">
    <property type="component" value="Unassembled WGS sequence"/>
</dbReference>
<dbReference type="InterPro" id="IPR014729">
    <property type="entry name" value="Rossmann-like_a/b/a_fold"/>
</dbReference>
<dbReference type="GO" id="GO:0016301">
    <property type="term" value="F:kinase activity"/>
    <property type="evidence" value="ECO:0007669"/>
    <property type="project" value="UniProtKB-KW"/>
</dbReference>
<dbReference type="InterPro" id="IPR029056">
    <property type="entry name" value="Ribokinase-like"/>
</dbReference>
<dbReference type="Pfam" id="PF00294">
    <property type="entry name" value="PfkB"/>
    <property type="match status" value="1"/>
</dbReference>
<keyword evidence="14" id="KW-1185">Reference proteome</keyword>
<comment type="pathway">
    <text evidence="1">Bacterial outer membrane biogenesis; LPS core biosynthesis.</text>
</comment>
<evidence type="ECO:0000256" key="9">
    <source>
        <dbReference type="ARBA" id="ARBA00023277"/>
    </source>
</evidence>
<dbReference type="Gene3D" id="3.40.1190.20">
    <property type="match status" value="1"/>
</dbReference>
<gene>
    <name evidence="13" type="ORF">GCM10009849_33030</name>
</gene>
<dbReference type="InterPro" id="IPR002173">
    <property type="entry name" value="Carboh/pur_kinase_PfkB_CS"/>
</dbReference>
<protein>
    <recommendedName>
        <fullName evidence="2">D-glycero-beta-D-manno-heptose 1-phosphate adenylyltransferase</fullName>
        <ecNumber evidence="2">2.7.7.70</ecNumber>
    </recommendedName>
</protein>
<comment type="caution">
    <text evidence="13">The sequence shown here is derived from an EMBL/GenBank/DDBJ whole genome shotgun (WGS) entry which is preliminary data.</text>
</comment>
<dbReference type="InterPro" id="IPR011914">
    <property type="entry name" value="RfaE_dom_II"/>
</dbReference>
<sequence>MRIVVVGDTLLDIDLAGHAGRLCPDGPAPVVDVQSRRERAGGAGLVATLLAQDGHDVDLVTALSDDAAADRVRSLLQRVRIHEGVLGGPTPTKMRVAADGQRIARIDEGCGQKPFPLVDESMLVPLQTADAIVVADYGRRLLEAPPLRAALETASRRVPVVWDPHSHGARPIGGAAAVTPNLSELLDLSGRDVSGLGAIATAAGRLRERWHAQSVVVTLAERGALLSDNGSAIHIGVPSAGLRIDDSCGAGDRFASALAAALAGGSSLEEAVETAVATSVAFLAAGGVAALHSTPTPSNGQHPAETAGDDESPAFALARRVRAEGGRVVAAGGCFDLLHAGHLRLLEAARSLGDCLIVCLNSDSSVRRLKGESRPVMDERDRADLLLGLSCVDAVEIFSEDTPERLLAGLRPDVWVKGSDYEAEQLPESALLRRWGGEVVTVPLQPGRSTTSLASAIAALG</sequence>
<keyword evidence="6 13" id="KW-0418">Kinase</keyword>
<feature type="domain" description="Cytidyltransferase-like" evidence="12">
    <location>
        <begin position="331"/>
        <end position="424"/>
    </location>
</feature>
<dbReference type="SUPFAM" id="SSF52374">
    <property type="entry name" value="Nucleotidylyl transferase"/>
    <property type="match status" value="1"/>
</dbReference>
<name>A0ABN3C0Y3_9MICC</name>
<dbReference type="PANTHER" id="PTHR43793">
    <property type="entry name" value="FAD SYNTHASE"/>
    <property type="match status" value="1"/>
</dbReference>
<keyword evidence="9" id="KW-0119">Carbohydrate metabolism</keyword>
<evidence type="ECO:0000313" key="13">
    <source>
        <dbReference type="EMBL" id="GAA2202875.1"/>
    </source>
</evidence>
<dbReference type="RefSeq" id="WP_344300898.1">
    <property type="nucleotide sequence ID" value="NZ_BAAAQW010000012.1"/>
</dbReference>
<evidence type="ECO:0000256" key="2">
    <source>
        <dbReference type="ARBA" id="ARBA00012519"/>
    </source>
</evidence>
<keyword evidence="7" id="KW-0067">ATP-binding</keyword>
<evidence type="ECO:0000259" key="11">
    <source>
        <dbReference type="Pfam" id="PF00294"/>
    </source>
</evidence>
<keyword evidence="5" id="KW-0547">Nucleotide-binding</keyword>
<evidence type="ECO:0000256" key="8">
    <source>
        <dbReference type="ARBA" id="ARBA00023268"/>
    </source>
</evidence>
<dbReference type="EMBL" id="BAAAQW010000012">
    <property type="protein sequence ID" value="GAA2202875.1"/>
    <property type="molecule type" value="Genomic_DNA"/>
</dbReference>
<dbReference type="InterPro" id="IPR011611">
    <property type="entry name" value="PfkB_dom"/>
</dbReference>
<feature type="domain" description="Carbohydrate kinase PfkB" evidence="11">
    <location>
        <begin position="2"/>
        <end position="289"/>
    </location>
</feature>
<keyword evidence="3" id="KW-0808">Transferase</keyword>
<reference evidence="14" key="1">
    <citation type="journal article" date="2019" name="Int. J. Syst. Evol. Microbiol.">
        <title>The Global Catalogue of Microorganisms (GCM) 10K type strain sequencing project: providing services to taxonomists for standard genome sequencing and annotation.</title>
        <authorList>
            <consortium name="The Broad Institute Genomics Platform"/>
            <consortium name="The Broad Institute Genome Sequencing Center for Infectious Disease"/>
            <person name="Wu L."/>
            <person name="Ma J."/>
        </authorList>
    </citation>
    <scope>NUCLEOTIDE SEQUENCE [LARGE SCALE GENOMIC DNA]</scope>
    <source>
        <strain evidence="14">JCM 16034</strain>
    </source>
</reference>
<evidence type="ECO:0000256" key="7">
    <source>
        <dbReference type="ARBA" id="ARBA00022840"/>
    </source>
</evidence>
<dbReference type="PANTHER" id="PTHR43793:SF2">
    <property type="entry name" value="BIFUNCTIONAL PROTEIN HLDE"/>
    <property type="match status" value="1"/>
</dbReference>
<dbReference type="Pfam" id="PF01467">
    <property type="entry name" value="CTP_transf_like"/>
    <property type="match status" value="1"/>
</dbReference>
<proteinExistence type="predicted"/>
<evidence type="ECO:0000313" key="14">
    <source>
        <dbReference type="Proteomes" id="UP001500432"/>
    </source>
</evidence>
<organism evidence="13 14">
    <name type="scientific">Sinomonas flava</name>
    <dbReference type="NCBI Taxonomy" id="496857"/>
    <lineage>
        <taxon>Bacteria</taxon>
        <taxon>Bacillati</taxon>
        <taxon>Actinomycetota</taxon>
        <taxon>Actinomycetes</taxon>
        <taxon>Micrococcales</taxon>
        <taxon>Micrococcaceae</taxon>
        <taxon>Sinomonas</taxon>
    </lineage>
</organism>
<dbReference type="PROSITE" id="PS00584">
    <property type="entry name" value="PFKB_KINASES_2"/>
    <property type="match status" value="1"/>
</dbReference>
<keyword evidence="4" id="KW-0548">Nucleotidyltransferase</keyword>